<evidence type="ECO:0000256" key="8">
    <source>
        <dbReference type="ARBA" id="ARBA00023136"/>
    </source>
</evidence>
<dbReference type="PANTHER" id="PTHR24322">
    <property type="entry name" value="PKSB"/>
    <property type="match status" value="1"/>
</dbReference>
<dbReference type="EMBL" id="OU900102">
    <property type="protein sequence ID" value="CAG9865520.1"/>
    <property type="molecule type" value="Genomic_DNA"/>
</dbReference>
<dbReference type="PANTHER" id="PTHR24322:SF729">
    <property type="entry name" value="MIP05442P"/>
    <property type="match status" value="1"/>
</dbReference>
<evidence type="ECO:0000256" key="5">
    <source>
        <dbReference type="ARBA" id="ARBA00022989"/>
    </source>
</evidence>
<evidence type="ECO:0000256" key="2">
    <source>
        <dbReference type="ARBA" id="ARBA00006484"/>
    </source>
</evidence>
<sequence>MGYLEFIKRFTWCWYEAAAEGIFRASTRLAELVVVAVLALYYFAESFALTLAPSFMVPEKDLAGKTALITGGAGGVGRELVLRLAKHGLTVIVWDNNEKALDKLKSDLSKKDFTIHTYTVDISDRELVYKNAKFVKEEFGPVDILINNAGVVCGQTFLDIPDYMIEKTFKVNVISHYWTTKSFLPDMMKRRSGHIVTVGSLTGLLGMYKCVDYSASKFATIGFHESLMTELKAHGHHKIKMSLICPYFINTGMFDGCKPRNMPMLEPKDVARRIITAIKRDEVFVTLPGFARYTLPLKHFLPWKLTWALVIKVIQMPQSMMGMRAFQEVEAA</sequence>
<proteinExistence type="inferred from homology"/>
<evidence type="ECO:0000256" key="11">
    <source>
        <dbReference type="ARBA" id="ARBA00082544"/>
    </source>
</evidence>
<dbReference type="PRINTS" id="PR00081">
    <property type="entry name" value="GDHRDH"/>
</dbReference>
<feature type="transmembrane region" description="Helical" evidence="13">
    <location>
        <begin position="32"/>
        <end position="52"/>
    </location>
</feature>
<evidence type="ECO:0000256" key="7">
    <source>
        <dbReference type="ARBA" id="ARBA00023098"/>
    </source>
</evidence>
<keyword evidence="3 13" id="KW-0812">Transmembrane</keyword>
<dbReference type="PROSITE" id="PS00061">
    <property type="entry name" value="ADH_SHORT"/>
    <property type="match status" value="1"/>
</dbReference>
<keyword evidence="15" id="KW-1185">Reference proteome</keyword>
<dbReference type="GO" id="GO:0052650">
    <property type="term" value="F:all-trans-retinol dehydrogenase (NADP+) activity"/>
    <property type="evidence" value="ECO:0007669"/>
    <property type="project" value="UniProtKB-ARBA"/>
</dbReference>
<dbReference type="Pfam" id="PF00106">
    <property type="entry name" value="adh_short"/>
    <property type="match status" value="1"/>
</dbReference>
<dbReference type="InterPro" id="IPR002347">
    <property type="entry name" value="SDR_fam"/>
</dbReference>
<organism evidence="14 15">
    <name type="scientific">Phyllotreta striolata</name>
    <name type="common">Striped flea beetle</name>
    <name type="synonym">Crioceris striolata</name>
    <dbReference type="NCBI Taxonomy" id="444603"/>
    <lineage>
        <taxon>Eukaryota</taxon>
        <taxon>Metazoa</taxon>
        <taxon>Ecdysozoa</taxon>
        <taxon>Arthropoda</taxon>
        <taxon>Hexapoda</taxon>
        <taxon>Insecta</taxon>
        <taxon>Pterygota</taxon>
        <taxon>Neoptera</taxon>
        <taxon>Endopterygota</taxon>
        <taxon>Coleoptera</taxon>
        <taxon>Polyphaga</taxon>
        <taxon>Cucujiformia</taxon>
        <taxon>Chrysomeloidea</taxon>
        <taxon>Chrysomelidae</taxon>
        <taxon>Galerucinae</taxon>
        <taxon>Alticini</taxon>
        <taxon>Phyllotreta</taxon>
    </lineage>
</organism>
<keyword evidence="4" id="KW-0521">NADP</keyword>
<keyword evidence="5 13" id="KW-1133">Transmembrane helix</keyword>
<dbReference type="Proteomes" id="UP001153712">
    <property type="component" value="Chromosome 9"/>
</dbReference>
<reference evidence="14" key="1">
    <citation type="submission" date="2022-01" db="EMBL/GenBank/DDBJ databases">
        <authorList>
            <person name="King R."/>
        </authorList>
    </citation>
    <scope>NUCLEOTIDE SEQUENCE</scope>
</reference>
<comment type="similarity">
    <text evidence="2 12">Belongs to the short-chain dehydrogenases/reductases (SDR) family.</text>
</comment>
<dbReference type="GO" id="GO:0016020">
    <property type="term" value="C:membrane"/>
    <property type="evidence" value="ECO:0007669"/>
    <property type="project" value="UniProtKB-SubCell"/>
</dbReference>
<evidence type="ECO:0000256" key="13">
    <source>
        <dbReference type="SAM" id="Phobius"/>
    </source>
</evidence>
<accession>A0A9N9U2G4</accession>
<protein>
    <recommendedName>
        <fullName evidence="10">Short-chain dehydrogenase/reductase 3</fullName>
    </recommendedName>
    <alternativeName>
        <fullName evidence="11">Retinal short-chain dehydrogenase/reductase 1</fullName>
    </alternativeName>
</protein>
<evidence type="ECO:0000256" key="3">
    <source>
        <dbReference type="ARBA" id="ARBA00022692"/>
    </source>
</evidence>
<comment type="function">
    <text evidence="9">Catalyzes the reduction of all-trans-retinal to all-trans-retinol in the presence of NADPH.</text>
</comment>
<dbReference type="OrthoDB" id="10253736at2759"/>
<dbReference type="AlphaFoldDB" id="A0A9N9U2G4"/>
<dbReference type="Gene3D" id="3.40.50.720">
    <property type="entry name" value="NAD(P)-binding Rossmann-like Domain"/>
    <property type="match status" value="1"/>
</dbReference>
<dbReference type="FunFam" id="3.40.50.720:FF:000131">
    <property type="entry name" value="Short-chain dehydrogenase/reductase 3"/>
    <property type="match status" value="1"/>
</dbReference>
<dbReference type="PRINTS" id="PR00080">
    <property type="entry name" value="SDRFAMILY"/>
</dbReference>
<gene>
    <name evidence="14" type="ORF">PHYEVI_LOCUS11752</name>
</gene>
<evidence type="ECO:0000256" key="10">
    <source>
        <dbReference type="ARBA" id="ARBA00068717"/>
    </source>
</evidence>
<dbReference type="SUPFAM" id="SSF51735">
    <property type="entry name" value="NAD(P)-binding Rossmann-fold domains"/>
    <property type="match status" value="1"/>
</dbReference>
<evidence type="ECO:0000256" key="9">
    <source>
        <dbReference type="ARBA" id="ARBA00059620"/>
    </source>
</evidence>
<keyword evidence="8 13" id="KW-0472">Membrane</keyword>
<evidence type="ECO:0000256" key="12">
    <source>
        <dbReference type="RuleBase" id="RU000363"/>
    </source>
</evidence>
<keyword evidence="7" id="KW-0443">Lipid metabolism</keyword>
<keyword evidence="6" id="KW-0560">Oxidoreductase</keyword>
<evidence type="ECO:0000313" key="14">
    <source>
        <dbReference type="EMBL" id="CAG9865520.1"/>
    </source>
</evidence>
<comment type="subcellular location">
    <subcellularLocation>
        <location evidence="1">Membrane</location>
        <topology evidence="1">Multi-pass membrane protein</topology>
    </subcellularLocation>
</comment>
<evidence type="ECO:0000313" key="15">
    <source>
        <dbReference type="Proteomes" id="UP001153712"/>
    </source>
</evidence>
<evidence type="ECO:0000256" key="4">
    <source>
        <dbReference type="ARBA" id="ARBA00022857"/>
    </source>
</evidence>
<dbReference type="GO" id="GO:0005811">
    <property type="term" value="C:lipid droplet"/>
    <property type="evidence" value="ECO:0007669"/>
    <property type="project" value="TreeGrafter"/>
</dbReference>
<dbReference type="InterPro" id="IPR036291">
    <property type="entry name" value="NAD(P)-bd_dom_sf"/>
</dbReference>
<name>A0A9N9U2G4_PHYSR</name>
<dbReference type="InterPro" id="IPR020904">
    <property type="entry name" value="Sc_DH/Rdtase_CS"/>
</dbReference>
<dbReference type="CDD" id="cd05339">
    <property type="entry name" value="17beta-HSDXI-like_SDR_c"/>
    <property type="match status" value="1"/>
</dbReference>
<evidence type="ECO:0000256" key="1">
    <source>
        <dbReference type="ARBA" id="ARBA00004141"/>
    </source>
</evidence>
<evidence type="ECO:0000256" key="6">
    <source>
        <dbReference type="ARBA" id="ARBA00023002"/>
    </source>
</evidence>